<dbReference type="PROSITE" id="PS00775">
    <property type="entry name" value="GLYCOSYL_HYDROL_F3"/>
    <property type="match status" value="1"/>
</dbReference>
<organism evidence="13 14">
    <name type="scientific">Cocleimonas flava</name>
    <dbReference type="NCBI Taxonomy" id="634765"/>
    <lineage>
        <taxon>Bacteria</taxon>
        <taxon>Pseudomonadati</taxon>
        <taxon>Pseudomonadota</taxon>
        <taxon>Gammaproteobacteria</taxon>
        <taxon>Thiotrichales</taxon>
        <taxon>Thiotrichaceae</taxon>
        <taxon>Cocleimonas</taxon>
    </lineage>
</organism>
<evidence type="ECO:0000256" key="9">
    <source>
        <dbReference type="ARBA" id="ARBA00023316"/>
    </source>
</evidence>
<dbReference type="EMBL" id="SMFQ01000003">
    <property type="protein sequence ID" value="TCJ86876.1"/>
    <property type="molecule type" value="Genomic_DNA"/>
</dbReference>
<keyword evidence="14" id="KW-1185">Reference proteome</keyword>
<dbReference type="GO" id="GO:0008360">
    <property type="term" value="P:regulation of cell shape"/>
    <property type="evidence" value="ECO:0007669"/>
    <property type="project" value="UniProtKB-KW"/>
</dbReference>
<evidence type="ECO:0000256" key="6">
    <source>
        <dbReference type="ARBA" id="ARBA00022984"/>
    </source>
</evidence>
<dbReference type="GO" id="GO:0005975">
    <property type="term" value="P:carbohydrate metabolic process"/>
    <property type="evidence" value="ECO:0007669"/>
    <property type="project" value="InterPro"/>
</dbReference>
<keyword evidence="4 11" id="KW-0378">Hydrolase</keyword>
<dbReference type="Gene3D" id="3.20.20.300">
    <property type="entry name" value="Glycoside hydrolase, family 3, N-terminal domain"/>
    <property type="match status" value="1"/>
</dbReference>
<evidence type="ECO:0000313" key="14">
    <source>
        <dbReference type="Proteomes" id="UP000294887"/>
    </source>
</evidence>
<evidence type="ECO:0000259" key="12">
    <source>
        <dbReference type="Pfam" id="PF00933"/>
    </source>
</evidence>
<feature type="binding site" evidence="11">
    <location>
        <position position="73"/>
    </location>
    <ligand>
        <name>substrate</name>
    </ligand>
</feature>
<dbReference type="GO" id="GO:0005737">
    <property type="term" value="C:cytoplasm"/>
    <property type="evidence" value="ECO:0007669"/>
    <property type="project" value="UniProtKB-SubCell"/>
</dbReference>
<gene>
    <name evidence="11" type="primary">nagZ</name>
    <name evidence="13" type="ORF">EV695_1375</name>
</gene>
<protein>
    <recommendedName>
        <fullName evidence="11">Beta-hexosaminidase</fullName>
        <ecNumber evidence="11">3.2.1.52</ecNumber>
    </recommendedName>
    <alternativeName>
        <fullName evidence="11">Beta-N-acetylhexosaminidase</fullName>
    </alternativeName>
    <alternativeName>
        <fullName evidence="11">N-acetyl-beta-glucosaminidase</fullName>
    </alternativeName>
</protein>
<feature type="active site" description="Nucleophile" evidence="11">
    <location>
        <position position="248"/>
    </location>
</feature>
<dbReference type="InterPro" id="IPR017853">
    <property type="entry name" value="GH"/>
</dbReference>
<dbReference type="UniPathway" id="UPA00544"/>
<dbReference type="InterPro" id="IPR036962">
    <property type="entry name" value="Glyco_hydro_3_N_sf"/>
</dbReference>
<comment type="caution">
    <text evidence="13">The sequence shown here is derived from an EMBL/GenBank/DDBJ whole genome shotgun (WGS) entry which is preliminary data.</text>
</comment>
<evidence type="ECO:0000313" key="13">
    <source>
        <dbReference type="EMBL" id="TCJ86876.1"/>
    </source>
</evidence>
<evidence type="ECO:0000256" key="5">
    <source>
        <dbReference type="ARBA" id="ARBA00022960"/>
    </source>
</evidence>
<proteinExistence type="inferred from homology"/>
<feature type="active site" description="Proton donor/acceptor" evidence="11">
    <location>
        <position position="177"/>
    </location>
</feature>
<feature type="binding site" evidence="11">
    <location>
        <position position="65"/>
    </location>
    <ligand>
        <name>substrate</name>
    </ligand>
</feature>
<dbReference type="Pfam" id="PF00933">
    <property type="entry name" value="Glyco_hydro_3"/>
    <property type="match status" value="1"/>
</dbReference>
<dbReference type="InterPro" id="IPR019800">
    <property type="entry name" value="Glyco_hydro_3_AS"/>
</dbReference>
<evidence type="ECO:0000256" key="3">
    <source>
        <dbReference type="ARBA" id="ARBA00022618"/>
    </source>
</evidence>
<keyword evidence="8 11" id="KW-0131">Cell cycle</keyword>
<dbReference type="InterPro" id="IPR022956">
    <property type="entry name" value="Beta_hexosaminidase_bac"/>
</dbReference>
<evidence type="ECO:0000256" key="8">
    <source>
        <dbReference type="ARBA" id="ARBA00023306"/>
    </source>
</evidence>
<evidence type="ECO:0000256" key="10">
    <source>
        <dbReference type="ARBA" id="ARBA00037880"/>
    </source>
</evidence>
<evidence type="ECO:0000256" key="11">
    <source>
        <dbReference type="HAMAP-Rule" id="MF_00364"/>
    </source>
</evidence>
<evidence type="ECO:0000256" key="1">
    <source>
        <dbReference type="ARBA" id="ARBA00001231"/>
    </source>
</evidence>
<dbReference type="PANTHER" id="PTHR30480:SF13">
    <property type="entry name" value="BETA-HEXOSAMINIDASE"/>
    <property type="match status" value="1"/>
</dbReference>
<name>A0A4R1EYB1_9GAMM</name>
<feature type="domain" description="Glycoside hydrolase family 3 N-terminal" evidence="12">
    <location>
        <begin position="14"/>
        <end position="303"/>
    </location>
</feature>
<dbReference type="InterPro" id="IPR050226">
    <property type="entry name" value="NagZ_Beta-hexosaminidase"/>
</dbReference>
<dbReference type="InterPro" id="IPR001764">
    <property type="entry name" value="Glyco_hydro_3_N"/>
</dbReference>
<dbReference type="EC" id="3.2.1.52" evidence="11"/>
<comment type="subcellular location">
    <subcellularLocation>
        <location evidence="11">Cytoplasm</location>
    </subcellularLocation>
</comment>
<dbReference type="AlphaFoldDB" id="A0A4R1EYB1"/>
<dbReference type="HAMAP" id="MF_00364">
    <property type="entry name" value="NagZ"/>
    <property type="match status" value="1"/>
</dbReference>
<dbReference type="Proteomes" id="UP000294887">
    <property type="component" value="Unassembled WGS sequence"/>
</dbReference>
<dbReference type="FunFam" id="3.20.20.300:FF:000001">
    <property type="entry name" value="Beta-hexosaminidase"/>
    <property type="match status" value="1"/>
</dbReference>
<accession>A0A4R1EYB1</accession>
<feature type="binding site" evidence="11">
    <location>
        <position position="134"/>
    </location>
    <ligand>
        <name>substrate</name>
    </ligand>
</feature>
<dbReference type="GO" id="GO:0009252">
    <property type="term" value="P:peptidoglycan biosynthetic process"/>
    <property type="evidence" value="ECO:0007669"/>
    <property type="project" value="UniProtKB-KW"/>
</dbReference>
<comment type="function">
    <text evidence="11">Plays a role in peptidoglycan recycling by cleaving the terminal beta-1,4-linked N-acetylglucosamine (GlcNAc) from peptide-linked peptidoglycan fragments, giving rise to free GlcNAc, anhydro-N-acetylmuramic acid and anhydro-N-acetylmuramic acid-linked peptides.</text>
</comment>
<keyword evidence="7 11" id="KW-0326">Glycosidase</keyword>
<sequence length="335" mass="37180">MGIAPVMLDLDGLEITNEEKELLNHPLVGGVIFFSRNYESVEQLSRLVADVRQATKGKSLLICVDHEGGRVQRFRTEFTTLPAIATLAESTNPEEKSYSHGWLMAAEVRAMDIDFSFAPVLDVNFGVSEVIGDRSFNRNPKTISTLATKYIKGMREAGMASTGKHFPGHGAVTEDSHHEIPVDTRSREEIWQEDIIPFADLIKQGLDAVMPAHVIYKEIDDKPAGFSPYWLQTVLRDELNFDGVIFSDDLTMEGASVMGNYAQRAEAAIDAGCDMVLVCNNRAGALEVLNNAKIKHSEESSQRLMRMQGEPFMNRSALLDTTRWAETVDDITALV</sequence>
<keyword evidence="2 11" id="KW-0963">Cytoplasm</keyword>
<dbReference type="GO" id="GO:0009254">
    <property type="term" value="P:peptidoglycan turnover"/>
    <property type="evidence" value="ECO:0007669"/>
    <property type="project" value="UniProtKB-UniRule"/>
</dbReference>
<feature type="site" description="Important for catalytic activity" evidence="11">
    <location>
        <position position="175"/>
    </location>
</feature>
<dbReference type="SUPFAM" id="SSF51445">
    <property type="entry name" value="(Trans)glycosidases"/>
    <property type="match status" value="1"/>
</dbReference>
<dbReference type="GO" id="GO:0051301">
    <property type="term" value="P:cell division"/>
    <property type="evidence" value="ECO:0007669"/>
    <property type="project" value="UniProtKB-KW"/>
</dbReference>
<dbReference type="RefSeq" id="WP_207906995.1">
    <property type="nucleotide sequence ID" value="NZ_BAAAFU010000004.1"/>
</dbReference>
<feature type="binding site" evidence="11">
    <location>
        <begin position="164"/>
        <end position="165"/>
    </location>
    <ligand>
        <name>substrate</name>
    </ligand>
</feature>
<keyword evidence="3 11" id="KW-0132">Cell division</keyword>
<dbReference type="NCBIfam" id="NF003740">
    <property type="entry name" value="PRK05337.1"/>
    <property type="match status" value="1"/>
</dbReference>
<evidence type="ECO:0000256" key="2">
    <source>
        <dbReference type="ARBA" id="ARBA00022490"/>
    </source>
</evidence>
<keyword evidence="6 11" id="KW-0573">Peptidoglycan synthesis</keyword>
<dbReference type="GO" id="GO:0004563">
    <property type="term" value="F:beta-N-acetylhexosaminidase activity"/>
    <property type="evidence" value="ECO:0007669"/>
    <property type="project" value="UniProtKB-UniRule"/>
</dbReference>
<comment type="pathway">
    <text evidence="10 11">Cell wall biogenesis; peptidoglycan recycling.</text>
</comment>
<dbReference type="GO" id="GO:0071555">
    <property type="term" value="P:cell wall organization"/>
    <property type="evidence" value="ECO:0007669"/>
    <property type="project" value="UniProtKB-KW"/>
</dbReference>
<reference evidence="13 14" key="1">
    <citation type="submission" date="2019-03" db="EMBL/GenBank/DDBJ databases">
        <title>Genomic Encyclopedia of Type Strains, Phase IV (KMG-IV): sequencing the most valuable type-strain genomes for metagenomic binning, comparative biology and taxonomic classification.</title>
        <authorList>
            <person name="Goeker M."/>
        </authorList>
    </citation>
    <scope>NUCLEOTIDE SEQUENCE [LARGE SCALE GENOMIC DNA]</scope>
    <source>
        <strain evidence="13 14">DSM 24830</strain>
    </source>
</reference>
<evidence type="ECO:0000256" key="7">
    <source>
        <dbReference type="ARBA" id="ARBA00023295"/>
    </source>
</evidence>
<comment type="similarity">
    <text evidence="11">Belongs to the glycosyl hydrolase 3 family. NagZ subfamily.</text>
</comment>
<comment type="catalytic activity">
    <reaction evidence="1 11">
        <text>Hydrolysis of terminal non-reducing N-acetyl-D-hexosamine residues in N-acetyl-beta-D-hexosaminides.</text>
        <dbReference type="EC" id="3.2.1.52"/>
    </reaction>
</comment>
<evidence type="ECO:0000256" key="4">
    <source>
        <dbReference type="ARBA" id="ARBA00022801"/>
    </source>
</evidence>
<keyword evidence="9 11" id="KW-0961">Cell wall biogenesis/degradation</keyword>
<dbReference type="PANTHER" id="PTHR30480">
    <property type="entry name" value="BETA-HEXOSAMINIDASE-RELATED"/>
    <property type="match status" value="1"/>
</dbReference>
<keyword evidence="5 11" id="KW-0133">Cell shape</keyword>